<proteinExistence type="predicted"/>
<protein>
    <submittedName>
        <fullName evidence="1">Uncharacterized protein</fullName>
    </submittedName>
</protein>
<dbReference type="Proteomes" id="UP000054248">
    <property type="component" value="Unassembled WGS sequence"/>
</dbReference>
<evidence type="ECO:0000313" key="2">
    <source>
        <dbReference type="Proteomes" id="UP000054248"/>
    </source>
</evidence>
<dbReference type="HOGENOM" id="CLU_1442071_0_0_1"/>
<accession>A0A0C3K756</accession>
<evidence type="ECO:0000313" key="1">
    <source>
        <dbReference type="EMBL" id="KIO17238.1"/>
    </source>
</evidence>
<dbReference type="EMBL" id="KN823411">
    <property type="protein sequence ID" value="KIO17238.1"/>
    <property type="molecule type" value="Genomic_DNA"/>
</dbReference>
<reference evidence="1 2" key="1">
    <citation type="submission" date="2014-04" db="EMBL/GenBank/DDBJ databases">
        <authorList>
            <consortium name="DOE Joint Genome Institute"/>
            <person name="Kuo A."/>
            <person name="Girlanda M."/>
            <person name="Perotto S."/>
            <person name="Kohler A."/>
            <person name="Nagy L.G."/>
            <person name="Floudas D."/>
            <person name="Copeland A."/>
            <person name="Barry K.W."/>
            <person name="Cichocki N."/>
            <person name="Veneault-Fourrey C."/>
            <person name="LaButti K."/>
            <person name="Lindquist E.A."/>
            <person name="Lipzen A."/>
            <person name="Lundell T."/>
            <person name="Morin E."/>
            <person name="Murat C."/>
            <person name="Sun H."/>
            <person name="Tunlid A."/>
            <person name="Henrissat B."/>
            <person name="Grigoriev I.V."/>
            <person name="Hibbett D.S."/>
            <person name="Martin F."/>
            <person name="Nordberg H.P."/>
            <person name="Cantor M.N."/>
            <person name="Hua S.X."/>
        </authorList>
    </citation>
    <scope>NUCLEOTIDE SEQUENCE [LARGE SCALE GENOMIC DNA]</scope>
    <source>
        <strain evidence="1 2">MUT 4182</strain>
    </source>
</reference>
<name>A0A0C3K756_9AGAM</name>
<sequence length="186" mass="20285">MSSLGRPLDSAPRVGRIRISSASTEEGVGRYVSRKFIDTSGALQTCVSPDDAIQVRISPADRTEAVEILNSPSDQKWLGLAFNRDYGNFGKDAVGWASLTMANAAGTQTIAPDSSTGPVFAANWNVALDGRFIANVCDADGLFYKVEPVIQLNQPAIYFVHNKKAFFNHNTVRKYAELELIFDLIP</sequence>
<organism evidence="1 2">
    <name type="scientific">Tulasnella calospora MUT 4182</name>
    <dbReference type="NCBI Taxonomy" id="1051891"/>
    <lineage>
        <taxon>Eukaryota</taxon>
        <taxon>Fungi</taxon>
        <taxon>Dikarya</taxon>
        <taxon>Basidiomycota</taxon>
        <taxon>Agaricomycotina</taxon>
        <taxon>Agaricomycetes</taxon>
        <taxon>Cantharellales</taxon>
        <taxon>Tulasnellaceae</taxon>
        <taxon>Tulasnella</taxon>
    </lineage>
</organism>
<reference evidence="2" key="2">
    <citation type="submission" date="2015-01" db="EMBL/GenBank/DDBJ databases">
        <title>Evolutionary Origins and Diversification of the Mycorrhizal Mutualists.</title>
        <authorList>
            <consortium name="DOE Joint Genome Institute"/>
            <consortium name="Mycorrhizal Genomics Consortium"/>
            <person name="Kohler A."/>
            <person name="Kuo A."/>
            <person name="Nagy L.G."/>
            <person name="Floudas D."/>
            <person name="Copeland A."/>
            <person name="Barry K.W."/>
            <person name="Cichocki N."/>
            <person name="Veneault-Fourrey C."/>
            <person name="LaButti K."/>
            <person name="Lindquist E.A."/>
            <person name="Lipzen A."/>
            <person name="Lundell T."/>
            <person name="Morin E."/>
            <person name="Murat C."/>
            <person name="Riley R."/>
            <person name="Ohm R."/>
            <person name="Sun H."/>
            <person name="Tunlid A."/>
            <person name="Henrissat B."/>
            <person name="Grigoriev I.V."/>
            <person name="Hibbett D.S."/>
            <person name="Martin F."/>
        </authorList>
    </citation>
    <scope>NUCLEOTIDE SEQUENCE [LARGE SCALE GENOMIC DNA]</scope>
    <source>
        <strain evidence="2">MUT 4182</strain>
    </source>
</reference>
<gene>
    <name evidence="1" type="ORF">M407DRAFT_246809</name>
</gene>
<keyword evidence="2" id="KW-1185">Reference proteome</keyword>
<dbReference type="OrthoDB" id="3149774at2759"/>
<dbReference type="AlphaFoldDB" id="A0A0C3K756"/>